<dbReference type="CDD" id="cd07731">
    <property type="entry name" value="ComA-like_MBL-fold"/>
    <property type="match status" value="1"/>
</dbReference>
<evidence type="ECO:0000256" key="1">
    <source>
        <dbReference type="ARBA" id="ARBA00004651"/>
    </source>
</evidence>
<dbReference type="InterPro" id="IPR001279">
    <property type="entry name" value="Metallo-B-lactamas"/>
</dbReference>
<dbReference type="NCBIfam" id="TIGR00360">
    <property type="entry name" value="ComEC_N-term"/>
    <property type="match status" value="1"/>
</dbReference>
<name>A0A1M5EGU9_9BACT</name>
<dbReference type="SUPFAM" id="SSF56281">
    <property type="entry name" value="Metallo-hydrolase/oxidoreductase"/>
    <property type="match status" value="1"/>
</dbReference>
<evidence type="ECO:0000313" key="9">
    <source>
        <dbReference type="Proteomes" id="UP000184041"/>
    </source>
</evidence>
<comment type="subcellular location">
    <subcellularLocation>
        <location evidence="1">Cell membrane</location>
        <topology evidence="1">Multi-pass membrane protein</topology>
    </subcellularLocation>
</comment>
<reference evidence="8 9" key="1">
    <citation type="submission" date="2016-11" db="EMBL/GenBank/DDBJ databases">
        <authorList>
            <person name="Jaros S."/>
            <person name="Januszkiewicz K."/>
            <person name="Wedrychowicz H."/>
        </authorList>
    </citation>
    <scope>NUCLEOTIDE SEQUENCE [LARGE SCALE GENOMIC DNA]</scope>
    <source>
        <strain evidence="8 9">DSM 21986</strain>
    </source>
</reference>
<feature type="transmembrane region" description="Helical" evidence="6">
    <location>
        <begin position="392"/>
        <end position="414"/>
    </location>
</feature>
<keyword evidence="9" id="KW-1185">Reference proteome</keyword>
<dbReference type="GO" id="GO:0030420">
    <property type="term" value="P:establishment of competence for transformation"/>
    <property type="evidence" value="ECO:0007669"/>
    <property type="project" value="InterPro"/>
</dbReference>
<feature type="transmembrane region" description="Helical" evidence="6">
    <location>
        <begin position="39"/>
        <end position="59"/>
    </location>
</feature>
<gene>
    <name evidence="8" type="ORF">SAMN05443144_11351</name>
</gene>
<feature type="transmembrane region" description="Helical" evidence="6">
    <location>
        <begin position="329"/>
        <end position="351"/>
    </location>
</feature>
<feature type="transmembrane region" description="Helical" evidence="6">
    <location>
        <begin position="294"/>
        <end position="317"/>
    </location>
</feature>
<dbReference type="InterPro" id="IPR035681">
    <property type="entry name" value="ComA-like_MBL"/>
</dbReference>
<evidence type="ECO:0000256" key="4">
    <source>
        <dbReference type="ARBA" id="ARBA00022989"/>
    </source>
</evidence>
<dbReference type="Pfam" id="PF03772">
    <property type="entry name" value="Competence"/>
    <property type="match status" value="1"/>
</dbReference>
<dbReference type="SMART" id="SM00849">
    <property type="entry name" value="Lactamase_B"/>
    <property type="match status" value="1"/>
</dbReference>
<feature type="transmembrane region" description="Helical" evidence="6">
    <location>
        <begin position="464"/>
        <end position="488"/>
    </location>
</feature>
<dbReference type="InterPro" id="IPR036866">
    <property type="entry name" value="RibonucZ/Hydroxyglut_hydro"/>
</dbReference>
<dbReference type="STRING" id="1194090.SAMN05443144_11351"/>
<sequence length="835" mass="93987">MRLFQSRCSPVAASNYFVRIGFRAGLTYVTIHQTYQFPFASYPAVRLALLFAAGIIMDFHIDGEPFWWFGLFGFSSLFYALCEERHRQTLKTRLYHGTVGFYLCAVVCFGGAWHAAFNVQDMPPEAEILYSYTWQELSFRGEVYRIQPTRTGNYHIDVAVDTTVFPKKLPWVKSYNLRTTLNPDEIPFPADLRLGDRLHVTARVYPLEEPGNPHEFDYKRYLASNEIYLQAGIMSIDAIHTPNHFFSWNSFRRDVLDAIDHNFSPPSASLAKALLIGYKSELRQETEVAFSRAGLSHIMAVSGLHVGFILAPFWLAIPLFWTFRHGKKIGLLMLAALLFFYAGLTGFSASVTRASLTGGLLMYGRLFHKVRNSKNLTAVAALLILVMNPSDLFTVGFQLSFGAVYIILLAAPVITQILPDRLRFRWYGTPLMVVVISLIVQVGLFPLLGYYFGEFSIIGPLANAFVVPFLGIVVPLSLALLPVALGWAGVARALNTPADYFLSHLNRFVTVIAGWEWSWMPVHIESALLFVSWTSALFFIASVRIPRLRWKWLSIVLFLLCINQGQKLCTKLQPADLQLMVFDVGQGDATLIRTPGGKHYLIDTGLWQPGYNSARYILIPYLRAEGIRRLEGVFLSHPHADHIGGVTELINNIPIDTIYHSGSPYESDLFNNYRAAAADNNIPVKPLEAGQWLMPDAATRLFVYGPQNHLTASSPSDVNNRSLVLELVYGGTEFLFMGDAERAQEQRLLESYPRFLETDVLKVAHHGSRSSSTDRFLRASRPAVGILSLDLHNRFGHPHVAAVRRLRNHIESVYFTSLDGAIRLTSDGHRIRVGR</sequence>
<feature type="transmembrane region" description="Helical" evidence="6">
    <location>
        <begin position="94"/>
        <end position="116"/>
    </location>
</feature>
<dbReference type="Proteomes" id="UP000184041">
    <property type="component" value="Unassembled WGS sequence"/>
</dbReference>
<dbReference type="PANTHER" id="PTHR30619:SF1">
    <property type="entry name" value="RECOMBINATION PROTEIN 2"/>
    <property type="match status" value="1"/>
</dbReference>
<dbReference type="InterPro" id="IPR004477">
    <property type="entry name" value="ComEC_N"/>
</dbReference>
<feature type="transmembrane region" description="Helical" evidence="6">
    <location>
        <begin position="426"/>
        <end position="452"/>
    </location>
</feature>
<keyword evidence="3 6" id="KW-0812">Transmembrane</keyword>
<dbReference type="Pfam" id="PF13567">
    <property type="entry name" value="DUF4131"/>
    <property type="match status" value="1"/>
</dbReference>
<dbReference type="EMBL" id="FQUS01000013">
    <property type="protein sequence ID" value="SHF78282.1"/>
    <property type="molecule type" value="Genomic_DNA"/>
</dbReference>
<accession>A0A1M5EGU9</accession>
<dbReference type="AlphaFoldDB" id="A0A1M5EGU9"/>
<organism evidence="8 9">
    <name type="scientific">Fodinibius roseus</name>
    <dbReference type="NCBI Taxonomy" id="1194090"/>
    <lineage>
        <taxon>Bacteria</taxon>
        <taxon>Pseudomonadati</taxon>
        <taxon>Balneolota</taxon>
        <taxon>Balneolia</taxon>
        <taxon>Balneolales</taxon>
        <taxon>Balneolaceae</taxon>
        <taxon>Fodinibius</taxon>
    </lineage>
</organism>
<evidence type="ECO:0000256" key="2">
    <source>
        <dbReference type="ARBA" id="ARBA00022475"/>
    </source>
</evidence>
<dbReference type="InterPro" id="IPR004797">
    <property type="entry name" value="Competence_ComEC/Rec2"/>
</dbReference>
<evidence type="ECO:0000313" key="8">
    <source>
        <dbReference type="EMBL" id="SHF78282.1"/>
    </source>
</evidence>
<keyword evidence="4 6" id="KW-1133">Transmembrane helix</keyword>
<feature type="transmembrane region" description="Helical" evidence="6">
    <location>
        <begin position="526"/>
        <end position="545"/>
    </location>
</feature>
<dbReference type="PANTHER" id="PTHR30619">
    <property type="entry name" value="DNA INTERNALIZATION/COMPETENCE PROTEIN COMEC/REC2"/>
    <property type="match status" value="1"/>
</dbReference>
<dbReference type="InterPro" id="IPR052159">
    <property type="entry name" value="Competence_DNA_uptake"/>
</dbReference>
<keyword evidence="2" id="KW-1003">Cell membrane</keyword>
<evidence type="ECO:0000256" key="6">
    <source>
        <dbReference type="SAM" id="Phobius"/>
    </source>
</evidence>
<dbReference type="InterPro" id="IPR025405">
    <property type="entry name" value="DUF4131"/>
</dbReference>
<dbReference type="GO" id="GO:0005886">
    <property type="term" value="C:plasma membrane"/>
    <property type="evidence" value="ECO:0007669"/>
    <property type="project" value="UniProtKB-SubCell"/>
</dbReference>
<evidence type="ECO:0000256" key="3">
    <source>
        <dbReference type="ARBA" id="ARBA00022692"/>
    </source>
</evidence>
<feature type="domain" description="Metallo-beta-lactamase" evidence="7">
    <location>
        <begin position="586"/>
        <end position="791"/>
    </location>
</feature>
<dbReference type="Gene3D" id="3.60.15.10">
    <property type="entry name" value="Ribonuclease Z/Hydroxyacylglutathione hydrolase-like"/>
    <property type="match status" value="1"/>
</dbReference>
<dbReference type="NCBIfam" id="TIGR00361">
    <property type="entry name" value="ComEC_Rec2"/>
    <property type="match status" value="1"/>
</dbReference>
<dbReference type="Pfam" id="PF00753">
    <property type="entry name" value="Lactamase_B"/>
    <property type="match status" value="1"/>
</dbReference>
<keyword evidence="5 6" id="KW-0472">Membrane</keyword>
<evidence type="ECO:0000259" key="7">
    <source>
        <dbReference type="SMART" id="SM00849"/>
    </source>
</evidence>
<feature type="transmembrane region" description="Helical" evidence="6">
    <location>
        <begin position="65"/>
        <end position="82"/>
    </location>
</feature>
<evidence type="ECO:0000256" key="5">
    <source>
        <dbReference type="ARBA" id="ARBA00023136"/>
    </source>
</evidence>
<protein>
    <submittedName>
        <fullName evidence="8">Competence protein ComEC</fullName>
    </submittedName>
</protein>
<proteinExistence type="predicted"/>